<evidence type="ECO:0000313" key="3">
    <source>
        <dbReference type="Proteomes" id="UP000619976"/>
    </source>
</evidence>
<reference evidence="2 3" key="1">
    <citation type="submission" date="2020-12" db="EMBL/GenBank/DDBJ databases">
        <title>Enhanced detection system for hospital associated transmission using whole genome sequencing surveillance.</title>
        <authorList>
            <person name="Harrison L.H."/>
            <person name="Van Tyne D."/>
            <person name="Marsh J.W."/>
            <person name="Griffith M.P."/>
            <person name="Snyder D.J."/>
            <person name="Cooper V.S."/>
            <person name="Mustapha M."/>
        </authorList>
    </citation>
    <scope>NUCLEOTIDE SEQUENCE [LARGE SCALE GENOMIC DNA]</scope>
    <source>
        <strain evidence="2 3">PR00195</strain>
    </source>
</reference>
<keyword evidence="1" id="KW-0812">Transmembrane</keyword>
<name>A0ABS0W1W6_9GAMM</name>
<comment type="caution">
    <text evidence="2">The sequence shown here is derived from an EMBL/GenBank/DDBJ whole genome shotgun (WGS) entry which is preliminary data.</text>
</comment>
<accession>A0ABS0W1W6</accession>
<organism evidence="2 3">
    <name type="scientific">Proteus penneri</name>
    <dbReference type="NCBI Taxonomy" id="102862"/>
    <lineage>
        <taxon>Bacteria</taxon>
        <taxon>Pseudomonadati</taxon>
        <taxon>Pseudomonadota</taxon>
        <taxon>Gammaproteobacteria</taxon>
        <taxon>Enterobacterales</taxon>
        <taxon>Morganellaceae</taxon>
        <taxon>Proteus</taxon>
    </lineage>
</organism>
<gene>
    <name evidence="2" type="ORF">JFQ69_00480</name>
</gene>
<feature type="transmembrane region" description="Helical" evidence="1">
    <location>
        <begin position="26"/>
        <end position="44"/>
    </location>
</feature>
<evidence type="ECO:0000256" key="1">
    <source>
        <dbReference type="SAM" id="Phobius"/>
    </source>
</evidence>
<keyword evidence="1" id="KW-1133">Transmembrane helix</keyword>
<sequence length="236" mass="27286">MNGLYSLYETLYFKSLEERDRVISRIQVNVTLFTAFSVAIFYMFKSMDYNETEIPIIICIVALICTFLSILASAYYTYKVLKNKNDYLKISECSSLTQYREGMSQYIAKLELKNLNSEEKIVLPDLSLEVKKNLCKQMSECIDKNNAINEKKMLLINNSFTFLGAAFAFLLISSMIYVVWDLDGSTPRKKLQVEDSSLSFSLNNIEYFLYRNQSVLSDFIYTAGKNKGVQKIEKKQ</sequence>
<keyword evidence="1" id="KW-0472">Membrane</keyword>
<keyword evidence="3" id="KW-1185">Reference proteome</keyword>
<dbReference type="EMBL" id="JAEKCB010000001">
    <property type="protein sequence ID" value="MBJ2116151.1"/>
    <property type="molecule type" value="Genomic_DNA"/>
</dbReference>
<dbReference type="Proteomes" id="UP000619976">
    <property type="component" value="Unassembled WGS sequence"/>
</dbReference>
<evidence type="ECO:0000313" key="2">
    <source>
        <dbReference type="EMBL" id="MBJ2116151.1"/>
    </source>
</evidence>
<feature type="transmembrane region" description="Helical" evidence="1">
    <location>
        <begin position="56"/>
        <end position="78"/>
    </location>
</feature>
<protein>
    <recommendedName>
        <fullName evidence="4">DUF4231 domain-containing protein</fullName>
    </recommendedName>
</protein>
<dbReference type="RefSeq" id="WP_109399551.1">
    <property type="nucleotide sequence ID" value="NZ_CAXOSF010000019.1"/>
</dbReference>
<proteinExistence type="predicted"/>
<evidence type="ECO:0008006" key="4">
    <source>
        <dbReference type="Google" id="ProtNLM"/>
    </source>
</evidence>
<feature type="transmembrane region" description="Helical" evidence="1">
    <location>
        <begin position="160"/>
        <end position="180"/>
    </location>
</feature>